<comment type="caution">
    <text evidence="1">The sequence shown here is derived from an EMBL/GenBank/DDBJ whole genome shotgun (WGS) entry which is preliminary data.</text>
</comment>
<reference evidence="2" key="1">
    <citation type="journal article" date="2023" name="Front. Plant Sci.">
        <title>Chromosomal-level genome assembly of Melastoma candidum provides insights into trichome evolution.</title>
        <authorList>
            <person name="Zhong Y."/>
            <person name="Wu W."/>
            <person name="Sun C."/>
            <person name="Zou P."/>
            <person name="Liu Y."/>
            <person name="Dai S."/>
            <person name="Zhou R."/>
        </authorList>
    </citation>
    <scope>NUCLEOTIDE SEQUENCE [LARGE SCALE GENOMIC DNA]</scope>
</reference>
<keyword evidence="2" id="KW-1185">Reference proteome</keyword>
<organism evidence="1 2">
    <name type="scientific">Melastoma candidum</name>
    <dbReference type="NCBI Taxonomy" id="119954"/>
    <lineage>
        <taxon>Eukaryota</taxon>
        <taxon>Viridiplantae</taxon>
        <taxon>Streptophyta</taxon>
        <taxon>Embryophyta</taxon>
        <taxon>Tracheophyta</taxon>
        <taxon>Spermatophyta</taxon>
        <taxon>Magnoliopsida</taxon>
        <taxon>eudicotyledons</taxon>
        <taxon>Gunneridae</taxon>
        <taxon>Pentapetalae</taxon>
        <taxon>rosids</taxon>
        <taxon>malvids</taxon>
        <taxon>Myrtales</taxon>
        <taxon>Melastomataceae</taxon>
        <taxon>Melastomatoideae</taxon>
        <taxon>Melastomateae</taxon>
        <taxon>Melastoma</taxon>
    </lineage>
</organism>
<evidence type="ECO:0000313" key="1">
    <source>
        <dbReference type="EMBL" id="KAI4383330.1"/>
    </source>
</evidence>
<proteinExistence type="predicted"/>
<protein>
    <submittedName>
        <fullName evidence="1">Uncharacterized protein</fullName>
    </submittedName>
</protein>
<sequence>MIDRKRLVIPEESVPFPDTSPKADVMGSSSGTKSDAEAPQNKLSDKAKKLVDDIQTVLAKFVLASTKPQADEINSLVEEVLRLGNDLKSEINASCPASPIPADSLGSFLEIQRMLQLYEEQDDATSNLVELTGLKTETDASLEPTYLAGYPENHFNYFEQNECIYPAYCNGNATSNLDNAAVSESDLSAYVDYLQFDLHHPVSHGENHDHHVTKQLGDDSETCLFPYVSPPPAAFMGPKCALWDCQRPAQGSDLCKDYCSSMHADLAFNEGGAGLSPVLRPGGTGLKDDRLLSALVAKMDGKFVGIPECPGAAVEKSPWNASKLFDLSLLEGETIREWLFFDKPRKAFEVGSRKQRSLSDHNGRRWHESRKLVMKELEGHKRTYYMDPQPPGNFEWHLCEYDINRSDALSLYKLELKVVSEKKNPKSKVAKDALADLQNQMGRLNADGSPEMLSKHCTSASKSPGSGHKGS</sequence>
<dbReference type="Proteomes" id="UP001057402">
    <property type="component" value="Chromosome 3"/>
</dbReference>
<name>A0ACB9RXA0_9MYRT</name>
<gene>
    <name evidence="1" type="ORF">MLD38_009180</name>
</gene>
<accession>A0ACB9RXA0</accession>
<dbReference type="EMBL" id="CM042882">
    <property type="protein sequence ID" value="KAI4383330.1"/>
    <property type="molecule type" value="Genomic_DNA"/>
</dbReference>
<evidence type="ECO:0000313" key="2">
    <source>
        <dbReference type="Proteomes" id="UP001057402"/>
    </source>
</evidence>